<proteinExistence type="predicted"/>
<dbReference type="AlphaFoldDB" id="A0A6M9PN21"/>
<dbReference type="EMBL" id="CP028941">
    <property type="protein sequence ID" value="QKM61959.1"/>
    <property type="molecule type" value="Genomic_DNA"/>
</dbReference>
<dbReference type="Proteomes" id="UP000500806">
    <property type="component" value="Chromosome"/>
</dbReference>
<sequence length="136" mass="14797">MISGFSVAAMPLTFTCERSERNYIETYELQVTPASKGQKAKVFLDGRDLDRADEVGQQSVQNVLITESTVLISIKASFLPEVFDGMQYGAGSVVTAIHLNRQTGQLRKVETITGGILSATLGGGTRTYQEQCTVMK</sequence>
<evidence type="ECO:0000313" key="1">
    <source>
        <dbReference type="EMBL" id="QKM61959.1"/>
    </source>
</evidence>
<name>A0A6M9PN21_9BURK</name>
<evidence type="ECO:0000313" key="2">
    <source>
        <dbReference type="Proteomes" id="UP000500806"/>
    </source>
</evidence>
<accession>A0A6M9PN21</accession>
<organism evidence="1 2">
    <name type="scientific">Polynucleobacter antarcticus</name>
    <dbReference type="NCBI Taxonomy" id="1743162"/>
    <lineage>
        <taxon>Bacteria</taxon>
        <taxon>Pseudomonadati</taxon>
        <taxon>Pseudomonadota</taxon>
        <taxon>Betaproteobacteria</taxon>
        <taxon>Burkholderiales</taxon>
        <taxon>Burkholderiaceae</taxon>
        <taxon>Polynucleobacter</taxon>
    </lineage>
</organism>
<reference evidence="1 2" key="1">
    <citation type="submission" date="2018-04" db="EMBL/GenBank/DDBJ databases">
        <title>Polynucleobacter sp. LimPoW16 genome.</title>
        <authorList>
            <person name="Hahn M.W."/>
        </authorList>
    </citation>
    <scope>NUCLEOTIDE SEQUENCE [LARGE SCALE GENOMIC DNA]</scope>
    <source>
        <strain evidence="1 2">LimPoW16</strain>
    </source>
</reference>
<keyword evidence="2" id="KW-1185">Reference proteome</keyword>
<gene>
    <name evidence="1" type="ORF">DCO16_02010</name>
</gene>
<protein>
    <submittedName>
        <fullName evidence="1">Uncharacterized protein</fullName>
    </submittedName>
</protein>
<dbReference type="RefSeq" id="WP_173942113.1">
    <property type="nucleotide sequence ID" value="NZ_CP028941.1"/>
</dbReference>
<dbReference type="KEGG" id="pani:DCO16_02010"/>